<dbReference type="InterPro" id="IPR029044">
    <property type="entry name" value="Nucleotide-diphossugar_trans"/>
</dbReference>
<comment type="subcellular location">
    <subcellularLocation>
        <location evidence="10">Endomembrane system</location>
        <topology evidence="10">Single-pass membrane protein</topology>
    </subcellularLocation>
    <subcellularLocation>
        <location evidence="1">Golgi apparatus membrane</location>
    </subcellularLocation>
    <subcellularLocation>
        <location evidence="2">Membrane</location>
        <topology evidence="2">Single-pass type II membrane protein</topology>
    </subcellularLocation>
</comment>
<evidence type="ECO:0000256" key="12">
    <source>
        <dbReference type="SAM" id="Phobius"/>
    </source>
</evidence>
<name>M1UQA4_CYAM1</name>
<evidence type="ECO:0000256" key="10">
    <source>
        <dbReference type="ARBA" id="ARBA00037847"/>
    </source>
</evidence>
<dbReference type="EMBL" id="AP006489">
    <property type="protein sequence ID" value="BAM79696.1"/>
    <property type="molecule type" value="Genomic_DNA"/>
</dbReference>
<evidence type="ECO:0000256" key="4">
    <source>
        <dbReference type="ARBA" id="ARBA00022679"/>
    </source>
</evidence>
<dbReference type="GO" id="GO:0000139">
    <property type="term" value="C:Golgi membrane"/>
    <property type="evidence" value="ECO:0007669"/>
    <property type="project" value="UniProtKB-SubCell"/>
</dbReference>
<feature type="transmembrane region" description="Helical" evidence="12">
    <location>
        <begin position="30"/>
        <end position="48"/>
    </location>
</feature>
<dbReference type="Gramene" id="CMG201CT">
    <property type="protein sequence ID" value="CMG201CT"/>
    <property type="gene ID" value="CMG201C"/>
</dbReference>
<dbReference type="HOGENOM" id="CLU_452981_0_0_1"/>
<keyword evidence="5 12" id="KW-0812">Transmembrane</keyword>
<evidence type="ECO:0000256" key="5">
    <source>
        <dbReference type="ARBA" id="ARBA00022692"/>
    </source>
</evidence>
<sequence length="603" mass="67966">MAPRLASRFRGIRNKWGTLLQDTAPGTKRILGVLCGLLLFGLLFHLTLSRSQQRFKSYANSPEHPTGVGSAPLEPHGAQPEGDSEDASKVVPSGLSGWELAPEPWTTEELTELAKVWIGIENALCSAHEVYVKHAEGQGDDDEQRIRGHAHAWRAFMAAIPSPPPQPARAQRRGLGKDTATRAVVIPAGGPGLMQLGLVALQALRDRAGCRLPVEIFYQDAGEAPTPGLEAWVRKTFAPVVFRNIQQVAQRAYELRANGSATTRNWYASCPQQLHIEGYGLKVFAMVLSMYDEILVLDSDNIPLLDPTGLFGVGKFGLGDIGGFFWTDYFGLFEPSDYRRLVPYRTMLKALGPPPCSQYEGTVEYTEPGSEQQACGIRIEDRRGSESGQILLRRRDIDRKRSFWRPLMLAVYMYHHRDFFYRHLYGDKDSYRLAALALHEPSEITPIALGSVGFYDDHGLFQGHGMLQFWPFPEELVRTPALATNGSARKHVLARLEKMGRSVMFLHRNQRKIPQEGTRLLMKQHFNLKVSCWSNTTGEEAKTPPRYIMTPEEGLTRLTEPKIVCVNTTDLVGFDVDAAILNYIENLWDRREWRHYLYSRNIY</sequence>
<dbReference type="SUPFAM" id="SSF53448">
    <property type="entry name" value="Nucleotide-diphospho-sugar transferases"/>
    <property type="match status" value="1"/>
</dbReference>
<feature type="region of interest" description="Disordered" evidence="11">
    <location>
        <begin position="58"/>
        <end position="92"/>
    </location>
</feature>
<dbReference type="RefSeq" id="XP_005535982.1">
    <property type="nucleotide sequence ID" value="XM_005535925.1"/>
</dbReference>
<dbReference type="OrthoDB" id="430354at2759"/>
<organism evidence="13 14">
    <name type="scientific">Cyanidioschyzon merolae (strain NIES-3377 / 10D)</name>
    <name type="common">Unicellular red alga</name>
    <dbReference type="NCBI Taxonomy" id="280699"/>
    <lineage>
        <taxon>Eukaryota</taxon>
        <taxon>Rhodophyta</taxon>
        <taxon>Bangiophyceae</taxon>
        <taxon>Cyanidiales</taxon>
        <taxon>Cyanidiaceae</taxon>
        <taxon>Cyanidioschyzon</taxon>
    </lineage>
</organism>
<evidence type="ECO:0000256" key="8">
    <source>
        <dbReference type="ARBA" id="ARBA00023034"/>
    </source>
</evidence>
<comment type="similarity">
    <text evidence="3">Belongs to the MNN1/MNT family.</text>
</comment>
<keyword evidence="9 12" id="KW-0472">Membrane</keyword>
<evidence type="ECO:0000313" key="13">
    <source>
        <dbReference type="EMBL" id="BAM79696.1"/>
    </source>
</evidence>
<dbReference type="GO" id="GO:0000026">
    <property type="term" value="F:alpha-1,2-mannosyltransferase activity"/>
    <property type="evidence" value="ECO:0007669"/>
    <property type="project" value="TreeGrafter"/>
</dbReference>
<dbReference type="OMA" id="SEIAYDE"/>
<evidence type="ECO:0000256" key="1">
    <source>
        <dbReference type="ARBA" id="ARBA00004394"/>
    </source>
</evidence>
<evidence type="ECO:0000256" key="7">
    <source>
        <dbReference type="ARBA" id="ARBA00022989"/>
    </source>
</evidence>
<keyword evidence="6" id="KW-0735">Signal-anchor</keyword>
<dbReference type="Pfam" id="PF11051">
    <property type="entry name" value="Mannosyl_trans3"/>
    <property type="match status" value="1"/>
</dbReference>
<dbReference type="STRING" id="280699.M1UQA4"/>
<dbReference type="KEGG" id="cme:CYME_CMG201C"/>
<dbReference type="GeneID" id="16993138"/>
<evidence type="ECO:0000256" key="11">
    <source>
        <dbReference type="SAM" id="MobiDB-lite"/>
    </source>
</evidence>
<dbReference type="AlphaFoldDB" id="M1UQA4"/>
<accession>M1UQA4</accession>
<evidence type="ECO:0000256" key="2">
    <source>
        <dbReference type="ARBA" id="ARBA00004606"/>
    </source>
</evidence>
<keyword evidence="14" id="KW-1185">Reference proteome</keyword>
<dbReference type="PANTHER" id="PTHR31646">
    <property type="entry name" value="ALPHA-1,2-MANNOSYLTRANSFERASE MNN2"/>
    <property type="match status" value="1"/>
</dbReference>
<evidence type="ECO:0000313" key="14">
    <source>
        <dbReference type="Proteomes" id="UP000007014"/>
    </source>
</evidence>
<reference evidence="13 14" key="1">
    <citation type="journal article" date="2004" name="Nature">
        <title>Genome sequence of the ultrasmall unicellular red alga Cyanidioschyzon merolae 10D.</title>
        <authorList>
            <person name="Matsuzaki M."/>
            <person name="Misumi O."/>
            <person name="Shin-i T."/>
            <person name="Maruyama S."/>
            <person name="Takahara M."/>
            <person name="Miyagishima S."/>
            <person name="Mori T."/>
            <person name="Nishida K."/>
            <person name="Yagisawa F."/>
            <person name="Nishida K."/>
            <person name="Yoshida Y."/>
            <person name="Nishimura Y."/>
            <person name="Nakao S."/>
            <person name="Kobayashi T."/>
            <person name="Momoyama Y."/>
            <person name="Higashiyama T."/>
            <person name="Minoda A."/>
            <person name="Sano M."/>
            <person name="Nomoto H."/>
            <person name="Oishi K."/>
            <person name="Hayashi H."/>
            <person name="Ohta F."/>
            <person name="Nishizaka S."/>
            <person name="Haga S."/>
            <person name="Miura S."/>
            <person name="Morishita T."/>
            <person name="Kabeya Y."/>
            <person name="Terasawa K."/>
            <person name="Suzuki Y."/>
            <person name="Ishii Y."/>
            <person name="Asakawa S."/>
            <person name="Takano H."/>
            <person name="Ohta N."/>
            <person name="Kuroiwa H."/>
            <person name="Tanaka K."/>
            <person name="Shimizu N."/>
            <person name="Sugano S."/>
            <person name="Sato N."/>
            <person name="Nozaki H."/>
            <person name="Ogasawara N."/>
            <person name="Kohara Y."/>
            <person name="Kuroiwa T."/>
        </authorList>
    </citation>
    <scope>NUCLEOTIDE SEQUENCE [LARGE SCALE GENOMIC DNA]</scope>
    <source>
        <strain evidence="13 14">10D</strain>
    </source>
</reference>
<evidence type="ECO:0000256" key="9">
    <source>
        <dbReference type="ARBA" id="ARBA00023136"/>
    </source>
</evidence>
<gene>
    <name evidence="13" type="ORF">CYME_CMG201C</name>
</gene>
<evidence type="ECO:0000256" key="6">
    <source>
        <dbReference type="ARBA" id="ARBA00022968"/>
    </source>
</evidence>
<evidence type="ECO:0000256" key="3">
    <source>
        <dbReference type="ARBA" id="ARBA00009105"/>
    </source>
</evidence>
<dbReference type="InterPro" id="IPR022751">
    <property type="entry name" value="Alpha_mannosyltransferase"/>
</dbReference>
<dbReference type="GO" id="GO:0046354">
    <property type="term" value="P:mannan biosynthetic process"/>
    <property type="evidence" value="ECO:0007669"/>
    <property type="project" value="TreeGrafter"/>
</dbReference>
<keyword evidence="7 12" id="KW-1133">Transmembrane helix</keyword>
<reference evidence="13 14" key="2">
    <citation type="journal article" date="2007" name="BMC Biol.">
        <title>A 100%-complete sequence reveals unusually simple genomic features in the hot-spring red alga Cyanidioschyzon merolae.</title>
        <authorList>
            <person name="Nozaki H."/>
            <person name="Takano H."/>
            <person name="Misumi O."/>
            <person name="Terasawa K."/>
            <person name="Matsuzaki M."/>
            <person name="Maruyama S."/>
            <person name="Nishida K."/>
            <person name="Yagisawa F."/>
            <person name="Yoshida Y."/>
            <person name="Fujiwara T."/>
            <person name="Takio S."/>
            <person name="Tamura K."/>
            <person name="Chung S.J."/>
            <person name="Nakamura S."/>
            <person name="Kuroiwa H."/>
            <person name="Tanaka K."/>
            <person name="Sato N."/>
            <person name="Kuroiwa T."/>
        </authorList>
    </citation>
    <scope>NUCLEOTIDE SEQUENCE [LARGE SCALE GENOMIC DNA]</scope>
    <source>
        <strain evidence="13 14">10D</strain>
    </source>
</reference>
<protein>
    <submittedName>
        <fullName evidence="13">Uncharacterized protein</fullName>
    </submittedName>
</protein>
<proteinExistence type="inferred from homology"/>
<dbReference type="PANTHER" id="PTHR31646:SF1">
    <property type="entry name" value="ALPHA-1,2-MANNOSYLTRANSFERASE MNN2"/>
    <property type="match status" value="1"/>
</dbReference>
<keyword evidence="8" id="KW-0333">Golgi apparatus</keyword>
<keyword evidence="4" id="KW-0808">Transferase</keyword>
<dbReference type="Proteomes" id="UP000007014">
    <property type="component" value="Chromosome 7"/>
</dbReference>